<name>A0ABP0A1I8_PIPNA</name>
<organism evidence="2 3">
    <name type="scientific">Pipistrellus nathusii</name>
    <name type="common">Nathusius' pipistrelle</name>
    <dbReference type="NCBI Taxonomy" id="59473"/>
    <lineage>
        <taxon>Eukaryota</taxon>
        <taxon>Metazoa</taxon>
        <taxon>Chordata</taxon>
        <taxon>Craniata</taxon>
        <taxon>Vertebrata</taxon>
        <taxon>Euteleostomi</taxon>
        <taxon>Mammalia</taxon>
        <taxon>Eutheria</taxon>
        <taxon>Laurasiatheria</taxon>
        <taxon>Chiroptera</taxon>
        <taxon>Yangochiroptera</taxon>
        <taxon>Vespertilionidae</taxon>
        <taxon>Pipistrellus</taxon>
    </lineage>
</organism>
<reference evidence="2" key="1">
    <citation type="submission" date="2023-12" db="EMBL/GenBank/DDBJ databases">
        <authorList>
            <person name="Brown T."/>
        </authorList>
    </citation>
    <scope>NUCLEOTIDE SEQUENCE</scope>
</reference>
<feature type="region of interest" description="Disordered" evidence="1">
    <location>
        <begin position="1"/>
        <end position="33"/>
    </location>
</feature>
<protein>
    <submittedName>
        <fullName evidence="2">Uncharacterized protein</fullName>
    </submittedName>
</protein>
<proteinExistence type="predicted"/>
<dbReference type="EMBL" id="OY882861">
    <property type="protein sequence ID" value="CAK6444179.1"/>
    <property type="molecule type" value="Genomic_DNA"/>
</dbReference>
<evidence type="ECO:0000313" key="2">
    <source>
        <dbReference type="EMBL" id="CAK6444179.1"/>
    </source>
</evidence>
<accession>A0ABP0A1I8</accession>
<gene>
    <name evidence="2" type="ORF">MPIPNATIZW_LOCUS12485</name>
</gene>
<evidence type="ECO:0000256" key="1">
    <source>
        <dbReference type="SAM" id="MobiDB-lite"/>
    </source>
</evidence>
<evidence type="ECO:0000313" key="3">
    <source>
        <dbReference type="Proteomes" id="UP001314169"/>
    </source>
</evidence>
<dbReference type="Proteomes" id="UP001314169">
    <property type="component" value="Chromosome 4"/>
</dbReference>
<keyword evidence="3" id="KW-1185">Reference proteome</keyword>
<feature type="compositionally biased region" description="Basic residues" evidence="1">
    <location>
        <begin position="20"/>
        <end position="30"/>
    </location>
</feature>
<sequence>MWCRQHRQRPIGLGGAVGRRGYKHRGRQHGSHTPEGRLLTLCFLSPSVVILGFRLHWGPSVQQDVSCLLLMHCCKVFDVHYRLKKRSALCILHRGRSVSSSMVLNIASLSKRLEDVWISSFFLSFPFSRYVLTKKKKWRKKGIFSSIVRSDM</sequence>